<evidence type="ECO:0000313" key="7">
    <source>
        <dbReference type="Proteomes" id="UP001057998"/>
    </source>
</evidence>
<dbReference type="CDD" id="cd08417">
    <property type="entry name" value="PBP2_Nitroaromatics_like"/>
    <property type="match status" value="1"/>
</dbReference>
<evidence type="ECO:0000256" key="2">
    <source>
        <dbReference type="ARBA" id="ARBA00023015"/>
    </source>
</evidence>
<dbReference type="Proteomes" id="UP001057998">
    <property type="component" value="Chromosome 1"/>
</dbReference>
<dbReference type="InterPro" id="IPR037402">
    <property type="entry name" value="YidZ_PBP2"/>
</dbReference>
<dbReference type="Pfam" id="PF03466">
    <property type="entry name" value="LysR_substrate"/>
    <property type="match status" value="1"/>
</dbReference>
<dbReference type="Gene3D" id="1.10.10.10">
    <property type="entry name" value="Winged helix-like DNA-binding domain superfamily/Winged helix DNA-binding domain"/>
    <property type="match status" value="1"/>
</dbReference>
<dbReference type="SUPFAM" id="SSF53850">
    <property type="entry name" value="Periplasmic binding protein-like II"/>
    <property type="match status" value="1"/>
</dbReference>
<feature type="domain" description="HTH lysR-type" evidence="5">
    <location>
        <begin position="5"/>
        <end position="62"/>
    </location>
</feature>
<evidence type="ECO:0000256" key="1">
    <source>
        <dbReference type="ARBA" id="ARBA00009437"/>
    </source>
</evidence>
<evidence type="ECO:0000313" key="6">
    <source>
        <dbReference type="EMBL" id="UTV28363.1"/>
    </source>
</evidence>
<evidence type="ECO:0000259" key="5">
    <source>
        <dbReference type="PROSITE" id="PS50931"/>
    </source>
</evidence>
<gene>
    <name evidence="6" type="ORF">NNL38_03660</name>
</gene>
<organism evidence="6 7">
    <name type="scientific">Photobacterium atrarenae</name>
    <dbReference type="NCBI Taxonomy" id="865757"/>
    <lineage>
        <taxon>Bacteria</taxon>
        <taxon>Pseudomonadati</taxon>
        <taxon>Pseudomonadota</taxon>
        <taxon>Gammaproteobacteria</taxon>
        <taxon>Vibrionales</taxon>
        <taxon>Vibrionaceae</taxon>
        <taxon>Photobacterium</taxon>
    </lineage>
</organism>
<dbReference type="Gene3D" id="3.40.190.10">
    <property type="entry name" value="Periplasmic binding protein-like II"/>
    <property type="match status" value="2"/>
</dbReference>
<dbReference type="PANTHER" id="PTHR30118">
    <property type="entry name" value="HTH-TYPE TRANSCRIPTIONAL REGULATOR LEUO-RELATED"/>
    <property type="match status" value="1"/>
</dbReference>
<sequence length="306" mass="34212">MEKPMNLNLLRTLQVLLDECHVSRAAGRLNLTQSAVSRQLTQLRALFDDPLLVREGNRLLPTPRAEQLKLKLDGVLAECQGLLANQTFDPRSWQGSVVLASSDYVAQYILPDIVEQFQQAAPGLRVAYQLWSPEQLTQLGELNIHLVSTMLPEIPPGLCGLAIGADHPVCVMRRSHPLAAVEPLTVAAFTTYPQVKVSGGGDKDSFVDRYLSGKGLARQVQFTVPFFGSALETVSRTDMLMVIPEHIARNMSQLFPITYQPLPFAVPEHKYWLLWHPRFEADPAHQWLRSQVLATMQSSMYSISMI</sequence>
<evidence type="ECO:0000256" key="3">
    <source>
        <dbReference type="ARBA" id="ARBA00023125"/>
    </source>
</evidence>
<evidence type="ECO:0000256" key="4">
    <source>
        <dbReference type="ARBA" id="ARBA00023163"/>
    </source>
</evidence>
<dbReference type="SUPFAM" id="SSF46785">
    <property type="entry name" value="Winged helix' DNA-binding domain"/>
    <property type="match status" value="1"/>
</dbReference>
<dbReference type="Pfam" id="PF00126">
    <property type="entry name" value="HTH_1"/>
    <property type="match status" value="1"/>
</dbReference>
<name>A0ABY5GJ38_9GAMM</name>
<protein>
    <submittedName>
        <fullName evidence="6">LysR family transcriptional regulator</fullName>
    </submittedName>
</protein>
<accession>A0ABY5GJ38</accession>
<dbReference type="EMBL" id="CP101508">
    <property type="protein sequence ID" value="UTV28363.1"/>
    <property type="molecule type" value="Genomic_DNA"/>
</dbReference>
<dbReference type="PANTHER" id="PTHR30118:SF15">
    <property type="entry name" value="TRANSCRIPTIONAL REGULATORY PROTEIN"/>
    <property type="match status" value="1"/>
</dbReference>
<keyword evidence="4" id="KW-0804">Transcription</keyword>
<proteinExistence type="inferred from homology"/>
<reference evidence="6" key="1">
    <citation type="submission" date="2022-07" db="EMBL/GenBank/DDBJ databases">
        <title>Genome sequencing of Photobacterium atrarenae GJH2-4.</title>
        <authorList>
            <person name="Park S.-J."/>
        </authorList>
    </citation>
    <scope>NUCLEOTIDE SEQUENCE</scope>
    <source>
        <strain evidence="6">GJH2-4</strain>
    </source>
</reference>
<keyword evidence="2" id="KW-0805">Transcription regulation</keyword>
<dbReference type="PROSITE" id="PS50931">
    <property type="entry name" value="HTH_LYSR"/>
    <property type="match status" value="1"/>
</dbReference>
<comment type="similarity">
    <text evidence="1">Belongs to the LysR transcriptional regulatory family.</text>
</comment>
<dbReference type="PRINTS" id="PR00039">
    <property type="entry name" value="HTHLYSR"/>
</dbReference>
<dbReference type="InterPro" id="IPR036388">
    <property type="entry name" value="WH-like_DNA-bd_sf"/>
</dbReference>
<dbReference type="InterPro" id="IPR005119">
    <property type="entry name" value="LysR_subst-bd"/>
</dbReference>
<dbReference type="InterPro" id="IPR050389">
    <property type="entry name" value="LysR-type_TF"/>
</dbReference>
<keyword evidence="7" id="KW-1185">Reference proteome</keyword>
<dbReference type="InterPro" id="IPR036390">
    <property type="entry name" value="WH_DNA-bd_sf"/>
</dbReference>
<dbReference type="InterPro" id="IPR000847">
    <property type="entry name" value="LysR_HTH_N"/>
</dbReference>
<keyword evidence="3" id="KW-0238">DNA-binding</keyword>